<reference evidence="13 14" key="1">
    <citation type="submission" date="2018-09" db="EMBL/GenBank/DDBJ databases">
        <title>Isolation, diversity and antifungal activity of actinobacteria from wheat.</title>
        <authorList>
            <person name="Han C."/>
        </authorList>
    </citation>
    <scope>NUCLEOTIDE SEQUENCE [LARGE SCALE GENOMIC DNA]</scope>
    <source>
        <strain evidence="13 14">NEAU-YY265</strain>
    </source>
</reference>
<protein>
    <recommendedName>
        <fullName evidence="3 11">Thymidylate kinase</fullName>
        <ecNumber evidence="2 11">2.7.4.9</ecNumber>
    </recommendedName>
    <alternativeName>
        <fullName evidence="11">dTMP kinase</fullName>
    </alternativeName>
</protein>
<dbReference type="GO" id="GO:0005829">
    <property type="term" value="C:cytosol"/>
    <property type="evidence" value="ECO:0007669"/>
    <property type="project" value="TreeGrafter"/>
</dbReference>
<evidence type="ECO:0000256" key="4">
    <source>
        <dbReference type="ARBA" id="ARBA00022679"/>
    </source>
</evidence>
<dbReference type="GO" id="GO:0006233">
    <property type="term" value="P:dTDP biosynthetic process"/>
    <property type="evidence" value="ECO:0007669"/>
    <property type="project" value="InterPro"/>
</dbReference>
<dbReference type="PANTHER" id="PTHR10344">
    <property type="entry name" value="THYMIDYLATE KINASE"/>
    <property type="match status" value="1"/>
</dbReference>
<evidence type="ECO:0000256" key="6">
    <source>
        <dbReference type="ARBA" id="ARBA00022741"/>
    </source>
</evidence>
<evidence type="ECO:0000256" key="10">
    <source>
        <dbReference type="ARBA" id="ARBA00057735"/>
    </source>
</evidence>
<evidence type="ECO:0000259" key="12">
    <source>
        <dbReference type="Pfam" id="PF02223"/>
    </source>
</evidence>
<keyword evidence="14" id="KW-1185">Reference proteome</keyword>
<comment type="similarity">
    <text evidence="1 11">Belongs to the thymidylate kinase family.</text>
</comment>
<dbReference type="GO" id="GO:0004798">
    <property type="term" value="F:dTMP kinase activity"/>
    <property type="evidence" value="ECO:0007669"/>
    <property type="project" value="UniProtKB-UniRule"/>
</dbReference>
<comment type="catalytic activity">
    <reaction evidence="9 11">
        <text>dTMP + ATP = dTDP + ADP</text>
        <dbReference type="Rhea" id="RHEA:13517"/>
        <dbReference type="ChEBI" id="CHEBI:30616"/>
        <dbReference type="ChEBI" id="CHEBI:58369"/>
        <dbReference type="ChEBI" id="CHEBI:63528"/>
        <dbReference type="ChEBI" id="CHEBI:456216"/>
        <dbReference type="EC" id="2.7.4.9"/>
    </reaction>
</comment>
<dbReference type="PANTHER" id="PTHR10344:SF4">
    <property type="entry name" value="UMP-CMP KINASE 2, MITOCHONDRIAL"/>
    <property type="match status" value="1"/>
</dbReference>
<evidence type="ECO:0000256" key="2">
    <source>
        <dbReference type="ARBA" id="ARBA00012980"/>
    </source>
</evidence>
<keyword evidence="7 11" id="KW-0418">Kinase</keyword>
<keyword evidence="4 11" id="KW-0808">Transferase</keyword>
<dbReference type="Proteomes" id="UP000284057">
    <property type="component" value="Unassembled WGS sequence"/>
</dbReference>
<dbReference type="SUPFAM" id="SSF52540">
    <property type="entry name" value="P-loop containing nucleoside triphosphate hydrolases"/>
    <property type="match status" value="1"/>
</dbReference>
<evidence type="ECO:0000256" key="11">
    <source>
        <dbReference type="HAMAP-Rule" id="MF_00165"/>
    </source>
</evidence>
<keyword evidence="8 11" id="KW-0067">ATP-binding</keyword>
<keyword evidence="6 11" id="KW-0547">Nucleotide-binding</keyword>
<dbReference type="AlphaFoldDB" id="A0A418KWG3"/>
<dbReference type="Gene3D" id="3.40.50.300">
    <property type="entry name" value="P-loop containing nucleotide triphosphate hydrolases"/>
    <property type="match status" value="1"/>
</dbReference>
<proteinExistence type="inferred from homology"/>
<evidence type="ECO:0000256" key="8">
    <source>
        <dbReference type="ARBA" id="ARBA00022840"/>
    </source>
</evidence>
<evidence type="ECO:0000256" key="7">
    <source>
        <dbReference type="ARBA" id="ARBA00022777"/>
    </source>
</evidence>
<evidence type="ECO:0000313" key="14">
    <source>
        <dbReference type="Proteomes" id="UP000284057"/>
    </source>
</evidence>
<feature type="domain" description="Thymidylate kinase-like" evidence="12">
    <location>
        <begin position="21"/>
        <end position="208"/>
    </location>
</feature>
<dbReference type="EC" id="2.7.4.9" evidence="2 11"/>
<evidence type="ECO:0000313" key="13">
    <source>
        <dbReference type="EMBL" id="RIQ35897.1"/>
    </source>
</evidence>
<comment type="function">
    <text evidence="10 11">Phosphorylation of dTMP to form dTDP in both de novo and salvage pathways of dTTP synthesis.</text>
</comment>
<dbReference type="Pfam" id="PF02223">
    <property type="entry name" value="Thymidylate_kin"/>
    <property type="match status" value="1"/>
</dbReference>
<dbReference type="GO" id="GO:0005524">
    <property type="term" value="F:ATP binding"/>
    <property type="evidence" value="ECO:0007669"/>
    <property type="project" value="UniProtKB-UniRule"/>
</dbReference>
<dbReference type="OrthoDB" id="9774907at2"/>
<organism evidence="13 14">
    <name type="scientific">Jiangella rhizosphaerae</name>
    <dbReference type="NCBI Taxonomy" id="2293569"/>
    <lineage>
        <taxon>Bacteria</taxon>
        <taxon>Bacillati</taxon>
        <taxon>Actinomycetota</taxon>
        <taxon>Actinomycetes</taxon>
        <taxon>Jiangellales</taxon>
        <taxon>Jiangellaceae</taxon>
        <taxon>Jiangella</taxon>
    </lineage>
</organism>
<accession>A0A418KWG3</accession>
<dbReference type="EMBL" id="QUAL01000018">
    <property type="protein sequence ID" value="RIQ35897.1"/>
    <property type="molecule type" value="Genomic_DNA"/>
</dbReference>
<dbReference type="FunFam" id="3.40.50.300:FF:000225">
    <property type="entry name" value="Thymidylate kinase"/>
    <property type="match status" value="1"/>
</dbReference>
<keyword evidence="5 11" id="KW-0545">Nucleotide biosynthesis</keyword>
<gene>
    <name evidence="11" type="primary">tmk</name>
    <name evidence="13" type="ORF">DY240_01975</name>
</gene>
<dbReference type="CDD" id="cd01672">
    <property type="entry name" value="TMPK"/>
    <property type="match status" value="1"/>
</dbReference>
<dbReference type="InterPro" id="IPR027417">
    <property type="entry name" value="P-loop_NTPase"/>
</dbReference>
<dbReference type="HAMAP" id="MF_00165">
    <property type="entry name" value="Thymidylate_kinase"/>
    <property type="match status" value="1"/>
</dbReference>
<feature type="binding site" evidence="11">
    <location>
        <begin position="23"/>
        <end position="30"/>
    </location>
    <ligand>
        <name>ATP</name>
        <dbReference type="ChEBI" id="CHEBI:30616"/>
    </ligand>
</feature>
<dbReference type="InterPro" id="IPR018094">
    <property type="entry name" value="Thymidylate_kinase"/>
</dbReference>
<dbReference type="GO" id="GO:0006235">
    <property type="term" value="P:dTTP biosynthetic process"/>
    <property type="evidence" value="ECO:0007669"/>
    <property type="project" value="UniProtKB-UniRule"/>
</dbReference>
<evidence type="ECO:0000256" key="1">
    <source>
        <dbReference type="ARBA" id="ARBA00009776"/>
    </source>
</evidence>
<dbReference type="NCBIfam" id="TIGR00041">
    <property type="entry name" value="DTMP_kinase"/>
    <property type="match status" value="1"/>
</dbReference>
<evidence type="ECO:0000256" key="9">
    <source>
        <dbReference type="ARBA" id="ARBA00048743"/>
    </source>
</evidence>
<evidence type="ECO:0000256" key="3">
    <source>
        <dbReference type="ARBA" id="ARBA00017144"/>
    </source>
</evidence>
<comment type="caution">
    <text evidence="13">The sequence shown here is derived from an EMBL/GenBank/DDBJ whole genome shotgun (WGS) entry which is preliminary data.</text>
</comment>
<dbReference type="GO" id="GO:0006227">
    <property type="term" value="P:dUDP biosynthetic process"/>
    <property type="evidence" value="ECO:0007669"/>
    <property type="project" value="TreeGrafter"/>
</dbReference>
<sequence>MHGRTHRSRAVSGPRGLFVAFEGGDGVGKTTQQALLADYLRAQGRDVVVTREPGDSRIGPQVRAIVLDGGELDARAEALLFAADRADHVAHVVRPALARGAVVLVDRYVDSSVTYQGEGRGLGREQIAAISTFATQGLLPDLTVVLDLDEAARAERVRRQGYVDRIEREPDHLHERVRRAFLELAAAAPDRYLVVDAARPAEEIAAEIAVAVEKVLRT</sequence>
<dbReference type="InterPro" id="IPR039430">
    <property type="entry name" value="Thymidylate_kin-like_dom"/>
</dbReference>
<evidence type="ECO:0000256" key="5">
    <source>
        <dbReference type="ARBA" id="ARBA00022727"/>
    </source>
</evidence>
<name>A0A418KWG3_9ACTN</name>